<feature type="domain" description="Glycosyl transferase family 28 C-terminal" evidence="1">
    <location>
        <begin position="230"/>
        <end position="288"/>
    </location>
</feature>
<dbReference type="AlphaFoldDB" id="A0A345NQV8"/>
<dbReference type="RefSeq" id="WP_114929761.1">
    <property type="nucleotide sequence ID" value="NZ_CP031229.1"/>
</dbReference>
<protein>
    <recommendedName>
        <fullName evidence="1">Glycosyl transferase family 28 C-terminal domain-containing protein</fullName>
    </recommendedName>
</protein>
<evidence type="ECO:0000313" key="3">
    <source>
        <dbReference type="Proteomes" id="UP000253790"/>
    </source>
</evidence>
<evidence type="ECO:0000259" key="1">
    <source>
        <dbReference type="Pfam" id="PF04101"/>
    </source>
</evidence>
<name>A0A345NQV8_9MICO</name>
<dbReference type="EMBL" id="CP031229">
    <property type="protein sequence ID" value="AXH97416.1"/>
    <property type="molecule type" value="Genomic_DNA"/>
</dbReference>
<organism evidence="2 3">
    <name type="scientific">Ornithinimicrobium avium</name>
    <dbReference type="NCBI Taxonomy" id="2283195"/>
    <lineage>
        <taxon>Bacteria</taxon>
        <taxon>Bacillati</taxon>
        <taxon>Actinomycetota</taxon>
        <taxon>Actinomycetes</taxon>
        <taxon>Micrococcales</taxon>
        <taxon>Ornithinimicrobiaceae</taxon>
        <taxon>Ornithinimicrobium</taxon>
    </lineage>
</organism>
<accession>A0A345NQV8</accession>
<sequence length="337" mass="35633">MIGYYAHHQGAGHVTRLQSVAACLQEPVWGLSSLPRPAAWSGPWTVLERDDGTAEGAPQDVTAGGVLHWAPVGHAGLSRRMTQLAAWVAGHRPRLVVVDVSVEVALFIRLMGIPTVVVALPGRRLDPPHRLAYDSAAALLAPWPEGAHGQDWPTAWTEKTWHVGGISRFDGRAPAPRPGSSGSRRRVLVLWGSGGRSVDAAAVAGAAASTPGWDWSERDPVRAPAVDLWADLAAADVVVTHGGQNAVAEVAAARRPAVVVAQPRPFGEQEATVGALDRLGIAVGLQQWPAPERWPAVLERAAGLGGDGWGRWSSGEGARRAAEHLSRLDRIPQDLSA</sequence>
<reference evidence="2 3" key="1">
    <citation type="submission" date="2018-07" db="EMBL/GenBank/DDBJ databases">
        <title>Complete genome sequencing of Ornithinimicrobium sp. AMA3305.</title>
        <authorList>
            <person name="Bae J.-W."/>
        </authorList>
    </citation>
    <scope>NUCLEOTIDE SEQUENCE [LARGE SCALE GENOMIC DNA]</scope>
    <source>
        <strain evidence="2 3">AMA3305</strain>
    </source>
</reference>
<dbReference type="Proteomes" id="UP000253790">
    <property type="component" value="Chromosome"/>
</dbReference>
<evidence type="ECO:0000313" key="2">
    <source>
        <dbReference type="EMBL" id="AXH97416.1"/>
    </source>
</evidence>
<dbReference type="KEGG" id="orn:DV701_16030"/>
<dbReference type="InterPro" id="IPR007235">
    <property type="entry name" value="Glyco_trans_28_C"/>
</dbReference>
<dbReference type="OrthoDB" id="9809594at2"/>
<gene>
    <name evidence="2" type="ORF">DV701_16030</name>
</gene>
<dbReference type="SUPFAM" id="SSF53756">
    <property type="entry name" value="UDP-Glycosyltransferase/glycogen phosphorylase"/>
    <property type="match status" value="1"/>
</dbReference>
<dbReference type="PANTHER" id="PTHR21015:SF22">
    <property type="entry name" value="GLYCOSYLTRANSFERASE"/>
    <property type="match status" value="1"/>
</dbReference>
<dbReference type="GO" id="GO:0016758">
    <property type="term" value="F:hexosyltransferase activity"/>
    <property type="evidence" value="ECO:0007669"/>
    <property type="project" value="InterPro"/>
</dbReference>
<keyword evidence="3" id="KW-1185">Reference proteome</keyword>
<dbReference type="Gene3D" id="3.40.50.2000">
    <property type="entry name" value="Glycogen Phosphorylase B"/>
    <property type="match status" value="1"/>
</dbReference>
<dbReference type="PANTHER" id="PTHR21015">
    <property type="entry name" value="UDP-N-ACETYLGLUCOSAMINE--N-ACETYLMURAMYL-(PENTAPEPTIDE) PYROPHOSPHORYL-UNDECAPRENOL N-ACETYLGLUCOSAMINE TRANSFERASE 1"/>
    <property type="match status" value="1"/>
</dbReference>
<dbReference type="Pfam" id="PF04101">
    <property type="entry name" value="Glyco_tran_28_C"/>
    <property type="match status" value="1"/>
</dbReference>
<proteinExistence type="predicted"/>